<evidence type="ECO:0000313" key="3">
    <source>
        <dbReference type="Proteomes" id="UP001049176"/>
    </source>
</evidence>
<dbReference type="AlphaFoldDB" id="A0A9P7RPR5"/>
<accession>A0A9P7RPR5</accession>
<dbReference type="OrthoDB" id="3250110at2759"/>
<feature type="region of interest" description="Disordered" evidence="1">
    <location>
        <begin position="148"/>
        <end position="233"/>
    </location>
</feature>
<dbReference type="GeneID" id="66082460"/>
<dbReference type="RefSeq" id="XP_043003888.1">
    <property type="nucleotide sequence ID" value="XM_043158539.1"/>
</dbReference>
<name>A0A9P7RPR5_9AGAR</name>
<protein>
    <submittedName>
        <fullName evidence="2">Uncharacterized protein</fullName>
    </submittedName>
</protein>
<feature type="compositionally biased region" description="Basic and acidic residues" evidence="1">
    <location>
        <begin position="150"/>
        <end position="159"/>
    </location>
</feature>
<reference evidence="2" key="1">
    <citation type="journal article" date="2021" name="Genome Biol. Evol.">
        <title>The assembled and annotated genome of the fairy-ring fungus Marasmius oreades.</title>
        <authorList>
            <person name="Hiltunen M."/>
            <person name="Ament-Velasquez S.L."/>
            <person name="Johannesson H."/>
        </authorList>
    </citation>
    <scope>NUCLEOTIDE SEQUENCE</scope>
    <source>
        <strain evidence="2">03SP1</strain>
    </source>
</reference>
<feature type="region of interest" description="Disordered" evidence="1">
    <location>
        <begin position="251"/>
        <end position="293"/>
    </location>
</feature>
<dbReference type="KEGG" id="more:E1B28_013385"/>
<feature type="compositionally biased region" description="Basic and acidic residues" evidence="1">
    <location>
        <begin position="195"/>
        <end position="215"/>
    </location>
</feature>
<dbReference type="Proteomes" id="UP001049176">
    <property type="component" value="Chromosome 9"/>
</dbReference>
<comment type="caution">
    <text evidence="2">The sequence shown here is derived from an EMBL/GenBank/DDBJ whole genome shotgun (WGS) entry which is preliminary data.</text>
</comment>
<keyword evidence="3" id="KW-1185">Reference proteome</keyword>
<proteinExistence type="predicted"/>
<organism evidence="2 3">
    <name type="scientific">Marasmius oreades</name>
    <name type="common">fairy-ring Marasmius</name>
    <dbReference type="NCBI Taxonomy" id="181124"/>
    <lineage>
        <taxon>Eukaryota</taxon>
        <taxon>Fungi</taxon>
        <taxon>Dikarya</taxon>
        <taxon>Basidiomycota</taxon>
        <taxon>Agaricomycotina</taxon>
        <taxon>Agaricomycetes</taxon>
        <taxon>Agaricomycetidae</taxon>
        <taxon>Agaricales</taxon>
        <taxon>Marasmiineae</taxon>
        <taxon>Marasmiaceae</taxon>
        <taxon>Marasmius</taxon>
    </lineage>
</organism>
<sequence>MSATELFRTNTNESPTTPVASMLDAFKIKPYDLEPTFASWKDAPQFTGNTKKDTLSVDEWLKTIKAGCVERNVPKEYWHKVGQHYMGEKARSRLNELKGVMAKVHGGNYRWNWEKFKIAMRNMGWNIEDSATETIKVKSKPSGLWWISGRETKEKEATENTKPGLSGVQQSQACPPQRPKPRRRSESSFWVGRKPSTDRDNKESENQKTKDEKENVTVAPSRPPPVRSSTGFWSIRKKNSQDAFTLVEEPEQISSSVRPTTTKKSHSDSTVMTVRDTSKPPMPTPTRRDSNADEATVTTITHAPLWLINACNALDFLQTEHPKVMSTISAILITAGTLPSIPALTAGAGGALLASGAAQAAGAIAVGVGSWLKAQQEARSGGTAAGQQSEIPSK</sequence>
<dbReference type="EMBL" id="CM032189">
    <property type="protein sequence ID" value="KAG7087417.1"/>
    <property type="molecule type" value="Genomic_DNA"/>
</dbReference>
<evidence type="ECO:0000256" key="1">
    <source>
        <dbReference type="SAM" id="MobiDB-lite"/>
    </source>
</evidence>
<gene>
    <name evidence="2" type="ORF">E1B28_013385</name>
</gene>
<feature type="compositionally biased region" description="Polar residues" evidence="1">
    <location>
        <begin position="252"/>
        <end position="272"/>
    </location>
</feature>
<evidence type="ECO:0000313" key="2">
    <source>
        <dbReference type="EMBL" id="KAG7087417.1"/>
    </source>
</evidence>